<reference evidence="1" key="1">
    <citation type="submission" date="2016-05" db="EMBL/GenBank/DDBJ databases">
        <authorList>
            <person name="Lavstsen T."/>
            <person name="Jespersen J.S."/>
        </authorList>
    </citation>
    <scope>NUCLEOTIDE SEQUENCE</scope>
    <source>
        <tissue evidence="1">Brain</tissue>
    </source>
</reference>
<name>A0A1A7YWX3_9TELE</name>
<proteinExistence type="predicted"/>
<sequence>MALCETIKPHKIKSLWGDFCCPSHGHCLFSFPFILLNQQLFQFYKCLLFDVCRCNF</sequence>
<reference evidence="1" key="2">
    <citation type="submission" date="2016-06" db="EMBL/GenBank/DDBJ databases">
        <title>The genome of a short-lived fish provides insights into sex chromosome evolution and the genetic control of aging.</title>
        <authorList>
            <person name="Reichwald K."/>
            <person name="Felder M."/>
            <person name="Petzold A."/>
            <person name="Koch P."/>
            <person name="Groth M."/>
            <person name="Platzer M."/>
        </authorList>
    </citation>
    <scope>NUCLEOTIDE SEQUENCE</scope>
    <source>
        <tissue evidence="1">Brain</tissue>
    </source>
</reference>
<evidence type="ECO:0000313" key="1">
    <source>
        <dbReference type="EMBL" id="SBP34450.1"/>
    </source>
</evidence>
<dbReference type="EMBL" id="HADX01012218">
    <property type="protein sequence ID" value="SBP34450.1"/>
    <property type="molecule type" value="Transcribed_RNA"/>
</dbReference>
<protein>
    <submittedName>
        <fullName evidence="1">Uncharacterized protein</fullName>
    </submittedName>
</protein>
<organism evidence="1">
    <name type="scientific">Iconisemion striatum</name>
    <dbReference type="NCBI Taxonomy" id="60296"/>
    <lineage>
        <taxon>Eukaryota</taxon>
        <taxon>Metazoa</taxon>
        <taxon>Chordata</taxon>
        <taxon>Craniata</taxon>
        <taxon>Vertebrata</taxon>
        <taxon>Euteleostomi</taxon>
        <taxon>Actinopterygii</taxon>
        <taxon>Neopterygii</taxon>
        <taxon>Teleostei</taxon>
        <taxon>Neoteleostei</taxon>
        <taxon>Acanthomorphata</taxon>
        <taxon>Ovalentaria</taxon>
        <taxon>Atherinomorphae</taxon>
        <taxon>Cyprinodontiformes</taxon>
        <taxon>Nothobranchiidae</taxon>
        <taxon>Iconisemion</taxon>
    </lineage>
</organism>
<feature type="non-terminal residue" evidence="1">
    <location>
        <position position="56"/>
    </location>
</feature>
<accession>A0A1A7YWX3</accession>
<dbReference type="AlphaFoldDB" id="A0A1A7YWX3"/>
<gene>
    <name evidence="1" type="primary">CABZ01069991.1</name>
</gene>